<comment type="caution">
    <text evidence="1">The sequence shown here is derived from an EMBL/GenBank/DDBJ whole genome shotgun (WGS) entry which is preliminary data.</text>
</comment>
<gene>
    <name evidence="1" type="ORF">LCGC14_0967050</name>
</gene>
<protein>
    <submittedName>
        <fullName evidence="1">Uncharacterized protein</fullName>
    </submittedName>
</protein>
<dbReference type="EMBL" id="LAZR01003534">
    <property type="protein sequence ID" value="KKN17316.1"/>
    <property type="molecule type" value="Genomic_DNA"/>
</dbReference>
<organism evidence="1">
    <name type="scientific">marine sediment metagenome</name>
    <dbReference type="NCBI Taxonomy" id="412755"/>
    <lineage>
        <taxon>unclassified sequences</taxon>
        <taxon>metagenomes</taxon>
        <taxon>ecological metagenomes</taxon>
    </lineage>
</organism>
<dbReference type="AlphaFoldDB" id="A0A0F9QW33"/>
<sequence length="206" mass="21927">MSPEIRWNENLPSDGSIVRASEIRDLWAALGVGLDESLEWRGVAEGQLRAGAAPSFVTTEANIASLFESTASSTARLAFASDTSRLWTLGLAPTNTGKAYFAGGPQLLEHIDQVPQGHVWLIGSGTSLLVAPDGDSTITYNSNGQNSSNALVYETPPKVFVISDNTDYMPVTGLVGSSNFTIQMHPIQEVASNVNIRWVSSGTSTI</sequence>
<evidence type="ECO:0000313" key="1">
    <source>
        <dbReference type="EMBL" id="KKN17316.1"/>
    </source>
</evidence>
<accession>A0A0F9QW33</accession>
<proteinExistence type="predicted"/>
<reference evidence="1" key="1">
    <citation type="journal article" date="2015" name="Nature">
        <title>Complex archaea that bridge the gap between prokaryotes and eukaryotes.</title>
        <authorList>
            <person name="Spang A."/>
            <person name="Saw J.H."/>
            <person name="Jorgensen S.L."/>
            <person name="Zaremba-Niedzwiedzka K."/>
            <person name="Martijn J."/>
            <person name="Lind A.E."/>
            <person name="van Eijk R."/>
            <person name="Schleper C."/>
            <person name="Guy L."/>
            <person name="Ettema T.J."/>
        </authorList>
    </citation>
    <scope>NUCLEOTIDE SEQUENCE</scope>
</reference>
<name>A0A0F9QW33_9ZZZZ</name>